<dbReference type="InterPro" id="IPR016166">
    <property type="entry name" value="FAD-bd_PCMH"/>
</dbReference>
<dbReference type="InterPro" id="IPR036318">
    <property type="entry name" value="FAD-bd_PCMH-like_sf"/>
</dbReference>
<dbReference type="Pfam" id="PF01565">
    <property type="entry name" value="FAD_binding_4"/>
    <property type="match status" value="1"/>
</dbReference>
<evidence type="ECO:0000313" key="9">
    <source>
        <dbReference type="Proteomes" id="UP001320245"/>
    </source>
</evidence>
<dbReference type="GO" id="GO:0071949">
    <property type="term" value="F:FAD binding"/>
    <property type="evidence" value="ECO:0007669"/>
    <property type="project" value="InterPro"/>
</dbReference>
<dbReference type="InterPro" id="IPR050416">
    <property type="entry name" value="FAD-linked_Oxidoreductase"/>
</dbReference>
<dbReference type="Gene3D" id="3.40.462.20">
    <property type="match status" value="1"/>
</dbReference>
<name>A0AAN9YFU5_9PEZI</name>
<dbReference type="EMBL" id="JAJSPL020000021">
    <property type="protein sequence ID" value="KAK7739840.1"/>
    <property type="molecule type" value="Genomic_DNA"/>
</dbReference>
<dbReference type="AlphaFoldDB" id="A0AAN9YFU5"/>
<feature type="domain" description="FAD-binding PCMH-type" evidence="7">
    <location>
        <begin position="66"/>
        <end position="237"/>
    </location>
</feature>
<sequence length="585" mass="62032">MRAPTLSTLLWLLPQLFGSSAASTYQNVTSDLRAILSNASWSEGTIISYPGSDEFVNATERRVATYLPTYAAAITPATEEDVATAVKLALQHNIRFLATGGRHGFGLGYGTLQEGLSIDLSLFKGFTADPDSATATIGGAATVAEFHDQLYDAGLMLPSGSCSCPGYLGLGVGGGIGRYMGTLGMVTDRIVSARVVTAAGDILTVSADEHADLFWALRGAGANFGIVTSATFQAARAVDHNDGFALTVDMYFTPNSTARYFQHLEAVGDSLPGNVAGIHITQYNSASGQAELAVNWVWFGPEAAGRAFMAQFTGLGPATVENYAYVPWSRVISTVFGGLGETALCVKNEYASTYASNLKAFDAATYQATFEALAAYYVDHPHGRGTNTNLEVFPNQAVAALGAGFSAYPWRDTKAFYTFSATLDDVALAANKTLVDAGDELGARLRDMWTETGGYAEEGGVIYVNYARGDEPLENIYGNHLPHLVMLKKKWDPNLVVVPSTVVCKVILRPDGLQQLLHLVEAPRSRVSLGPGDKVEDDSTLLVSLRFAPENEDGKLPLAGGKLGERGKGVVSASLQFGGLSNHAA</sequence>
<dbReference type="PROSITE" id="PS51387">
    <property type="entry name" value="FAD_PCMH"/>
    <property type="match status" value="1"/>
</dbReference>
<accession>A0AAN9YFU5</accession>
<keyword evidence="9" id="KW-1185">Reference proteome</keyword>
<dbReference type="PANTHER" id="PTHR42973">
    <property type="entry name" value="BINDING OXIDOREDUCTASE, PUTATIVE (AFU_ORTHOLOGUE AFUA_1G17690)-RELATED"/>
    <property type="match status" value="1"/>
</dbReference>
<evidence type="ECO:0000313" key="8">
    <source>
        <dbReference type="EMBL" id="KAK7739840.1"/>
    </source>
</evidence>
<dbReference type="InterPro" id="IPR006094">
    <property type="entry name" value="Oxid_FAD_bind_N"/>
</dbReference>
<organism evidence="8 9">
    <name type="scientific">Cytospora paraplurivora</name>
    <dbReference type="NCBI Taxonomy" id="2898453"/>
    <lineage>
        <taxon>Eukaryota</taxon>
        <taxon>Fungi</taxon>
        <taxon>Dikarya</taxon>
        <taxon>Ascomycota</taxon>
        <taxon>Pezizomycotina</taxon>
        <taxon>Sordariomycetes</taxon>
        <taxon>Sordariomycetidae</taxon>
        <taxon>Diaporthales</taxon>
        <taxon>Cytosporaceae</taxon>
        <taxon>Cytospora</taxon>
    </lineage>
</organism>
<evidence type="ECO:0000256" key="5">
    <source>
        <dbReference type="ARBA" id="ARBA00023002"/>
    </source>
</evidence>
<keyword evidence="5" id="KW-0560">Oxidoreductase</keyword>
<comment type="similarity">
    <text evidence="1">Belongs to the oxygen-dependent FAD-linked oxidoreductase family.</text>
</comment>
<evidence type="ECO:0000259" key="7">
    <source>
        <dbReference type="PROSITE" id="PS51387"/>
    </source>
</evidence>
<reference evidence="8 9" key="1">
    <citation type="journal article" date="2023" name="PLoS ONE">
        <title>Cytospora paraplurivora sp. nov. isolated from orchards with fruit tree decline syndrome in Ontario, Canada.</title>
        <authorList>
            <person name="Ilyukhin E."/>
            <person name="Nguyen H.D.T."/>
            <person name="Castle A.J."/>
            <person name="Ellouze W."/>
        </authorList>
    </citation>
    <scope>NUCLEOTIDE SEQUENCE [LARGE SCALE GENOMIC DNA]</scope>
    <source>
        <strain evidence="8 9">FDS-564</strain>
    </source>
</reference>
<dbReference type="Pfam" id="PF08031">
    <property type="entry name" value="BBE"/>
    <property type="match status" value="1"/>
</dbReference>
<evidence type="ECO:0000256" key="3">
    <source>
        <dbReference type="ARBA" id="ARBA00022729"/>
    </source>
</evidence>
<evidence type="ECO:0000256" key="2">
    <source>
        <dbReference type="ARBA" id="ARBA00022630"/>
    </source>
</evidence>
<evidence type="ECO:0000256" key="4">
    <source>
        <dbReference type="ARBA" id="ARBA00022827"/>
    </source>
</evidence>
<feature type="signal peptide" evidence="6">
    <location>
        <begin position="1"/>
        <end position="21"/>
    </location>
</feature>
<keyword evidence="4" id="KW-0274">FAD</keyword>
<dbReference type="Gene3D" id="3.30.465.10">
    <property type="match status" value="1"/>
</dbReference>
<proteinExistence type="inferred from homology"/>
<dbReference type="SUPFAM" id="SSF56176">
    <property type="entry name" value="FAD-binding/transporter-associated domain-like"/>
    <property type="match status" value="1"/>
</dbReference>
<dbReference type="PANTHER" id="PTHR42973:SF32">
    <property type="entry name" value="FAD-LINKED OXIDOREDUCTASE AFOF"/>
    <property type="match status" value="1"/>
</dbReference>
<dbReference type="GO" id="GO:0016491">
    <property type="term" value="F:oxidoreductase activity"/>
    <property type="evidence" value="ECO:0007669"/>
    <property type="project" value="UniProtKB-KW"/>
</dbReference>
<dbReference type="InterPro" id="IPR016169">
    <property type="entry name" value="FAD-bd_PCMH_sub2"/>
</dbReference>
<dbReference type="Proteomes" id="UP001320245">
    <property type="component" value="Unassembled WGS sequence"/>
</dbReference>
<comment type="caution">
    <text evidence="8">The sequence shown here is derived from an EMBL/GenBank/DDBJ whole genome shotgun (WGS) entry which is preliminary data.</text>
</comment>
<keyword evidence="2" id="KW-0285">Flavoprotein</keyword>
<protein>
    <recommendedName>
        <fullName evidence="7">FAD-binding PCMH-type domain-containing protein</fullName>
    </recommendedName>
</protein>
<evidence type="ECO:0000256" key="6">
    <source>
        <dbReference type="SAM" id="SignalP"/>
    </source>
</evidence>
<keyword evidence="3 6" id="KW-0732">Signal</keyword>
<evidence type="ECO:0000256" key="1">
    <source>
        <dbReference type="ARBA" id="ARBA00005466"/>
    </source>
</evidence>
<feature type="chain" id="PRO_5042907494" description="FAD-binding PCMH-type domain-containing protein" evidence="6">
    <location>
        <begin position="22"/>
        <end position="585"/>
    </location>
</feature>
<dbReference type="InterPro" id="IPR012951">
    <property type="entry name" value="BBE"/>
</dbReference>
<gene>
    <name evidence="8" type="ORF">SLS53_005431</name>
</gene>